<dbReference type="PANTHER" id="PTHR30163">
    <property type="entry name" value="MEMBRANE-BOUND LYTIC MUREIN TRANSGLYCOSYLASE B"/>
    <property type="match status" value="1"/>
</dbReference>
<evidence type="ECO:0000313" key="3">
    <source>
        <dbReference type="Proteomes" id="UP000722336"/>
    </source>
</evidence>
<organism evidence="2 3">
    <name type="scientific">Pacificimonas pallii</name>
    <dbReference type="NCBI Taxonomy" id="2827236"/>
    <lineage>
        <taxon>Bacteria</taxon>
        <taxon>Pseudomonadati</taxon>
        <taxon>Pseudomonadota</taxon>
        <taxon>Alphaproteobacteria</taxon>
        <taxon>Sphingomonadales</taxon>
        <taxon>Sphingosinicellaceae</taxon>
        <taxon>Pacificimonas</taxon>
    </lineage>
</organism>
<dbReference type="Pfam" id="PF13406">
    <property type="entry name" value="SLT_2"/>
    <property type="match status" value="1"/>
</dbReference>
<keyword evidence="3" id="KW-1185">Reference proteome</keyword>
<evidence type="ECO:0000259" key="1">
    <source>
        <dbReference type="Pfam" id="PF13406"/>
    </source>
</evidence>
<name>A0ABS6SEW7_9SPHN</name>
<dbReference type="InterPro" id="IPR043426">
    <property type="entry name" value="MltB-like"/>
</dbReference>
<proteinExistence type="predicted"/>
<dbReference type="NCBIfam" id="TIGR02283">
    <property type="entry name" value="MltB_2"/>
    <property type="match status" value="1"/>
</dbReference>
<gene>
    <name evidence="2" type="ORF">KCG44_09075</name>
</gene>
<accession>A0ABS6SEW7</accession>
<dbReference type="InterPro" id="IPR031304">
    <property type="entry name" value="SLT_2"/>
</dbReference>
<protein>
    <submittedName>
        <fullName evidence="2">Lytic murein transglycosylase</fullName>
    </submittedName>
</protein>
<dbReference type="InterPro" id="IPR011970">
    <property type="entry name" value="MltB_2"/>
</dbReference>
<evidence type="ECO:0000313" key="2">
    <source>
        <dbReference type="EMBL" id="MBV7256934.1"/>
    </source>
</evidence>
<dbReference type="Proteomes" id="UP000722336">
    <property type="component" value="Unassembled WGS sequence"/>
</dbReference>
<sequence>MAAAPPVAAQADPNRVAAGDAANGFQNWLAGFRAKAVSAGISAEIVDRELAGLTYNPTVVRLDRQQPVNRVTDDPILPGYLARRLTPTRIDPGRRLALSLNDVLVRAEAETGVDGDIILGIWGMETNYGGYTGDFDAVRSLATLAFDGRREGLFTRELIAALEMIDRGLARRGQMVGSWAGALGNPQFLPTSYLKHAVDYDGDTKANIWGSRADTIGSIANYLKEYGWVPGVPWGVKVSLPSGFDRDAVRALTPPTECTRVYAKHSRMLPVSEWKAMGIGIADPKGFPSDDVLASLVEVDGPGTDAYLATQNYRALLGYNCSNYYAISVGTLGDIVGTSRP</sequence>
<comment type="caution">
    <text evidence="2">The sequence shown here is derived from an EMBL/GenBank/DDBJ whole genome shotgun (WGS) entry which is preliminary data.</text>
</comment>
<feature type="domain" description="Transglycosylase SLT" evidence="1">
    <location>
        <begin position="25"/>
        <end position="334"/>
    </location>
</feature>
<dbReference type="EMBL" id="JAGSPA010000003">
    <property type="protein sequence ID" value="MBV7256934.1"/>
    <property type="molecule type" value="Genomic_DNA"/>
</dbReference>
<reference evidence="2 3" key="1">
    <citation type="submission" date="2021-04" db="EMBL/GenBank/DDBJ databases">
        <authorList>
            <person name="Pira H."/>
            <person name="Risdian C."/>
            <person name="Wink J."/>
        </authorList>
    </citation>
    <scope>NUCLEOTIDE SEQUENCE [LARGE SCALE GENOMIC DNA]</scope>
    <source>
        <strain evidence="2 3">WHA3</strain>
    </source>
</reference>
<dbReference type="PANTHER" id="PTHR30163:SF8">
    <property type="entry name" value="LYTIC MUREIN TRANSGLYCOSYLASE"/>
    <property type="match status" value="1"/>
</dbReference>